<protein>
    <recommendedName>
        <fullName evidence="4">Alpha-amylase</fullName>
    </recommendedName>
</protein>
<evidence type="ECO:0008006" key="4">
    <source>
        <dbReference type="Google" id="ProtNLM"/>
    </source>
</evidence>
<evidence type="ECO:0000256" key="1">
    <source>
        <dbReference type="SAM" id="SignalP"/>
    </source>
</evidence>
<dbReference type="RefSeq" id="WP_037250263.1">
    <property type="nucleotide sequence ID" value="NZ_QHKI01000010.1"/>
</dbReference>
<dbReference type="SUPFAM" id="SSF49452">
    <property type="entry name" value="Starch-binding domain-like"/>
    <property type="match status" value="1"/>
</dbReference>
<accession>A0A428ZD58</accession>
<dbReference type="EMBL" id="QHKI01000010">
    <property type="protein sequence ID" value="RSM86004.1"/>
    <property type="molecule type" value="Genomic_DNA"/>
</dbReference>
<reference evidence="2 3" key="1">
    <citation type="submission" date="2018-05" db="EMBL/GenBank/DDBJ databases">
        <title>Evolution of GPA BGCs.</title>
        <authorList>
            <person name="Waglechner N."/>
            <person name="Wright G.D."/>
        </authorList>
    </citation>
    <scope>NUCLEOTIDE SEQUENCE [LARGE SCALE GENOMIC DNA]</scope>
    <source>
        <strain evidence="2 3">A82846</strain>
    </source>
</reference>
<dbReference type="InterPro" id="IPR013784">
    <property type="entry name" value="Carb-bd-like_fold"/>
</dbReference>
<gene>
    <name evidence="2" type="ORF">DMH04_15125</name>
</gene>
<evidence type="ECO:0000313" key="3">
    <source>
        <dbReference type="Proteomes" id="UP000287547"/>
    </source>
</evidence>
<organism evidence="2 3">
    <name type="scientific">Kibdelosporangium aridum</name>
    <dbReference type="NCBI Taxonomy" id="2030"/>
    <lineage>
        <taxon>Bacteria</taxon>
        <taxon>Bacillati</taxon>
        <taxon>Actinomycetota</taxon>
        <taxon>Actinomycetes</taxon>
        <taxon>Pseudonocardiales</taxon>
        <taxon>Pseudonocardiaceae</taxon>
        <taxon>Kibdelosporangium</taxon>
    </lineage>
</organism>
<name>A0A428ZD58_KIBAR</name>
<proteinExistence type="predicted"/>
<dbReference type="AlphaFoldDB" id="A0A428ZD58"/>
<dbReference type="Proteomes" id="UP000287547">
    <property type="component" value="Unassembled WGS sequence"/>
</dbReference>
<dbReference type="Gene3D" id="2.60.40.1120">
    <property type="entry name" value="Carboxypeptidase-like, regulatory domain"/>
    <property type="match status" value="1"/>
</dbReference>
<dbReference type="OrthoDB" id="3632511at2"/>
<evidence type="ECO:0000313" key="2">
    <source>
        <dbReference type="EMBL" id="RSM86004.1"/>
    </source>
</evidence>
<feature type="signal peptide" evidence="1">
    <location>
        <begin position="1"/>
        <end position="25"/>
    </location>
</feature>
<keyword evidence="1" id="KW-0732">Signal</keyword>
<feature type="chain" id="PRO_5019259942" description="Alpha-amylase" evidence="1">
    <location>
        <begin position="26"/>
        <end position="499"/>
    </location>
</feature>
<dbReference type="GO" id="GO:0030246">
    <property type="term" value="F:carbohydrate binding"/>
    <property type="evidence" value="ECO:0007669"/>
    <property type="project" value="InterPro"/>
</dbReference>
<dbReference type="Pfam" id="PF13620">
    <property type="entry name" value="CarboxypepD_reg"/>
    <property type="match status" value="1"/>
</dbReference>
<sequence>MVYRLFSAVLITFLMIAGLAVPAGAADDRGSVAGTFTQRDGSPIAQARVELRDRQDNYQGTAATGADGAFGFDNVAAGDYKLRFFWPGSAEQYYPQKLYSSEAGTVTVVAGQVTTVNETALPTGGLVVTVADDATGAPLAGVCLSGEEGLFECTDAQGKADFGTVRARTYRLTIGPPDGYLFDTIEEAVVQPDVVTAITKTMHREAVLDVSFVDAVTAEPVADACLHMVDEQSRGVVDTNSNRFCTNGTGKIRIGKLWPARIKLYAWSNDGKHGSQWVGPSGGTGDVDAATWFQLAFGATTSVTVKLDGAGSITGMVTDVTTGAPVSQMCPTPTPAGPSSYQPGRVTCTYSEGRYTINGLGPYDWKIQFPDYTRKYGWLWSGNGTNRHEATPVRVNAGASVTLDVQLPPTGVVTGKIIDSPVPLQYVKVLALNAQTGDWAAPYANINVTTAVYTMKGLNNQLLKVGYSAMTEPFWHPQPVRVFAGMTTGNIDLVFPPMR</sequence>
<comment type="caution">
    <text evidence="2">The sequence shown here is derived from an EMBL/GenBank/DDBJ whole genome shotgun (WGS) entry which is preliminary data.</text>
</comment>